<accession>A0A4V0ZJD3</accession>
<dbReference type="AlphaFoldDB" id="A0A4V0ZJD3"/>
<keyword evidence="3" id="KW-1185">Reference proteome</keyword>
<dbReference type="Pfam" id="PF13424">
    <property type="entry name" value="TPR_12"/>
    <property type="match status" value="2"/>
</dbReference>
<protein>
    <submittedName>
        <fullName evidence="2">Regulatory protein AfsR</fullName>
    </submittedName>
</protein>
<dbReference type="Gene3D" id="3.40.50.300">
    <property type="entry name" value="P-loop containing nucleotide triphosphate hydrolases"/>
    <property type="match status" value="1"/>
</dbReference>
<evidence type="ECO:0000313" key="3">
    <source>
        <dbReference type="Proteomes" id="UP000292235"/>
    </source>
</evidence>
<dbReference type="InterPro" id="IPR027417">
    <property type="entry name" value="P-loop_NTPase"/>
</dbReference>
<name>A0A4V0ZJD3_9ACTN</name>
<proteinExistence type="predicted"/>
<dbReference type="RefSeq" id="WP_207391442.1">
    <property type="nucleotide sequence ID" value="NZ_CP036455.1"/>
</dbReference>
<dbReference type="SUPFAM" id="SSF52540">
    <property type="entry name" value="P-loop containing nucleoside triphosphate hydrolases"/>
    <property type="match status" value="1"/>
</dbReference>
<dbReference type="SMART" id="SM00028">
    <property type="entry name" value="TPR"/>
    <property type="match status" value="5"/>
</dbReference>
<dbReference type="PANTHER" id="PTHR47691">
    <property type="entry name" value="REGULATOR-RELATED"/>
    <property type="match status" value="1"/>
</dbReference>
<dbReference type="PANTHER" id="PTHR47691:SF3">
    <property type="entry name" value="HTH-TYPE TRANSCRIPTIONAL REGULATOR RV0890C-RELATED"/>
    <property type="match status" value="1"/>
</dbReference>
<dbReference type="InterPro" id="IPR019734">
    <property type="entry name" value="TPR_rpt"/>
</dbReference>
<dbReference type="InterPro" id="IPR011990">
    <property type="entry name" value="TPR-like_helical_dom_sf"/>
</dbReference>
<sequence>MTGPSRDVVQAGRVSGGVHIHHGAAGAEGTGARTPPRQLPGEPHRFVHRTAELDRLDGLRTAEGDYRPGVCVIAGTAGAGKTALALRWAHRSRERFPDGQLYVNLRGYDPGEPLPPLEALHRFLGALGVPAPAIPAEAESAAALYRSVLAERAMLILLDNAGTDAQVRPLLPGLTRSLVLVTSRDRLSGLAVRDGAHRITLGTLAEAEAVELLRTVTADYRPDDTPEQLAELSRLCARLPLALRIAAERAASRPHLRLDDLIADLRDESALWEALSTGDDEEADAVHSVFAWSYRALPPQAARLFRLLGLHPGPDFGPGAASALAQLSLRRARHQLDVLVGAHVLEQTAPDRYTFHDLLRAYSADQAGHDEPAEQRTAALRRVLDWYLHTADAAQAWIEPNEDRLHLDPPAEGVAPLTFAEYDHAVDWAEREHANFLPAVRAAEQAGLDRHAWQLAAVLYNAQSPSAVAADWLSVGGIGLEAARRLGDRRAQARLLESVGFCNRRVDRLAEAFDAHTASLEIWEELGDRRGRADAHNALGLIAMRKRDLDSAAAHLTRAVAGFDELGLGHWSAVCRSNLAEVHYQAGRLDDAAAAVEAALADHRRRGDDRSIGNALRIASDIHLDRGQPEAALRAADEALEIATDLRDHVMEGYWLLSSGRAQQALGRAAEAQPSYHRSAVLHRRLGDRSREARAWQGTAQVYLASDRTADAVGFLRRAAEAHRTLNDPWHEAAALEALAQAVEPEAPEEADRHRGEALRLLGPFEDPRAAGIRERIELLRRSDGDG</sequence>
<feature type="compositionally biased region" description="Low complexity" evidence="1">
    <location>
        <begin position="23"/>
        <end position="32"/>
    </location>
</feature>
<reference evidence="2 3" key="1">
    <citation type="submission" date="2019-02" db="EMBL/GenBank/DDBJ databases">
        <authorList>
            <person name="Khodamoradi S."/>
            <person name="Hahnke R.L."/>
            <person name="Kaempfer P."/>
            <person name="Schumann P."/>
            <person name="Rohde M."/>
            <person name="Steinert M."/>
            <person name="Luzhetskyy A."/>
            <person name="Wink J."/>
            <person name="Ruckert C."/>
        </authorList>
    </citation>
    <scope>NUCLEOTIDE SEQUENCE [LARGE SCALE GENOMIC DNA]</scope>
    <source>
        <strain evidence="2 3">M2</strain>
    </source>
</reference>
<organism evidence="2 3">
    <name type="scientific">Streptomonospora litoralis</name>
    <dbReference type="NCBI Taxonomy" id="2498135"/>
    <lineage>
        <taxon>Bacteria</taxon>
        <taxon>Bacillati</taxon>
        <taxon>Actinomycetota</taxon>
        <taxon>Actinomycetes</taxon>
        <taxon>Streptosporangiales</taxon>
        <taxon>Nocardiopsidaceae</taxon>
        <taxon>Streptomonospora</taxon>
    </lineage>
</organism>
<dbReference type="EMBL" id="CP036455">
    <property type="protein sequence ID" value="QBI53082.1"/>
    <property type="molecule type" value="Genomic_DNA"/>
</dbReference>
<gene>
    <name evidence="2" type="primary">afsR5</name>
    <name evidence="2" type="ORF">EKD16_06420</name>
</gene>
<evidence type="ECO:0000256" key="1">
    <source>
        <dbReference type="SAM" id="MobiDB-lite"/>
    </source>
</evidence>
<evidence type="ECO:0000313" key="2">
    <source>
        <dbReference type="EMBL" id="QBI53082.1"/>
    </source>
</evidence>
<dbReference type="PRINTS" id="PR00364">
    <property type="entry name" value="DISEASERSIST"/>
</dbReference>
<dbReference type="Proteomes" id="UP000292235">
    <property type="component" value="Chromosome"/>
</dbReference>
<dbReference type="Gene3D" id="1.25.40.10">
    <property type="entry name" value="Tetratricopeptide repeat domain"/>
    <property type="match status" value="2"/>
</dbReference>
<feature type="region of interest" description="Disordered" evidence="1">
    <location>
        <begin position="21"/>
        <end position="43"/>
    </location>
</feature>
<dbReference type="SUPFAM" id="SSF48452">
    <property type="entry name" value="TPR-like"/>
    <property type="match status" value="2"/>
</dbReference>
<dbReference type="KEGG" id="strr:EKD16_06420"/>